<reference evidence="2" key="1">
    <citation type="journal article" date="2019" name="Int. J. Syst. Evol. Microbiol.">
        <title>The Global Catalogue of Microorganisms (GCM) 10K type strain sequencing project: providing services to taxonomists for standard genome sequencing and annotation.</title>
        <authorList>
            <consortium name="The Broad Institute Genomics Platform"/>
            <consortium name="The Broad Institute Genome Sequencing Center for Infectious Disease"/>
            <person name="Wu L."/>
            <person name="Ma J."/>
        </authorList>
    </citation>
    <scope>NUCLEOTIDE SEQUENCE [LARGE SCALE GENOMIC DNA]</scope>
    <source>
        <strain evidence="2">CCUG 61889</strain>
    </source>
</reference>
<proteinExistence type="predicted"/>
<name>A0ABV8B882_9BACI</name>
<accession>A0ABV8B882</accession>
<protein>
    <submittedName>
        <fullName evidence="1">Uncharacterized protein</fullName>
    </submittedName>
</protein>
<dbReference type="EMBL" id="JBHRZT010000072">
    <property type="protein sequence ID" value="MFC3885585.1"/>
    <property type="molecule type" value="Genomic_DNA"/>
</dbReference>
<dbReference type="Proteomes" id="UP001595752">
    <property type="component" value="Unassembled WGS sequence"/>
</dbReference>
<dbReference type="RefSeq" id="WP_377917993.1">
    <property type="nucleotide sequence ID" value="NZ_JBHRZT010000072.1"/>
</dbReference>
<evidence type="ECO:0000313" key="1">
    <source>
        <dbReference type="EMBL" id="MFC3885585.1"/>
    </source>
</evidence>
<comment type="caution">
    <text evidence="1">The sequence shown here is derived from an EMBL/GenBank/DDBJ whole genome shotgun (WGS) entry which is preliminary data.</text>
</comment>
<evidence type="ECO:0000313" key="2">
    <source>
        <dbReference type="Proteomes" id="UP001595752"/>
    </source>
</evidence>
<keyword evidence="2" id="KW-1185">Reference proteome</keyword>
<gene>
    <name evidence="1" type="ORF">ACFOU2_19775</name>
</gene>
<organism evidence="1 2">
    <name type="scientific">Bacillus songklensis</name>
    <dbReference type="NCBI Taxonomy" id="1069116"/>
    <lineage>
        <taxon>Bacteria</taxon>
        <taxon>Bacillati</taxon>
        <taxon>Bacillota</taxon>
        <taxon>Bacilli</taxon>
        <taxon>Bacillales</taxon>
        <taxon>Bacillaceae</taxon>
        <taxon>Bacillus</taxon>
    </lineage>
</organism>
<sequence>MKQELSIQELCKGLEKEELIQLVTHLSDQYADIDMAIMEWYALRKGLNKTSPLPNKLLWEYWERAEEIISNFNDYGGGPEHLEYEADEYLEKIRELLLQSPLSPEEKRSMMNRAFKQYAIGNSGFDDALIDFIYDMCDSDSDWKHVIKLLQKEPSFWNEKLIMGIYKNKLHNDEAYLERRLQSLEYGMDYWDLVEHYVSKRNMSEAMAVAQ</sequence>